<comment type="caution">
    <text evidence="2">The sequence shown here is derived from an EMBL/GenBank/DDBJ whole genome shotgun (WGS) entry which is preliminary data.</text>
</comment>
<protein>
    <submittedName>
        <fullName evidence="2">Uncharacterized protein</fullName>
    </submittedName>
</protein>
<name>A0A8K0S0L2_9HYPO</name>
<dbReference type="EMBL" id="JAGPXF010000002">
    <property type="protein sequence ID" value="KAH7256676.1"/>
    <property type="molecule type" value="Genomic_DNA"/>
</dbReference>
<accession>A0A8K0S0L2</accession>
<organism evidence="2 3">
    <name type="scientific">Fusarium tricinctum</name>
    <dbReference type="NCBI Taxonomy" id="61284"/>
    <lineage>
        <taxon>Eukaryota</taxon>
        <taxon>Fungi</taxon>
        <taxon>Dikarya</taxon>
        <taxon>Ascomycota</taxon>
        <taxon>Pezizomycotina</taxon>
        <taxon>Sordariomycetes</taxon>
        <taxon>Hypocreomycetidae</taxon>
        <taxon>Hypocreales</taxon>
        <taxon>Nectriaceae</taxon>
        <taxon>Fusarium</taxon>
        <taxon>Fusarium tricinctum species complex</taxon>
    </lineage>
</organism>
<evidence type="ECO:0000313" key="2">
    <source>
        <dbReference type="EMBL" id="KAH7256676.1"/>
    </source>
</evidence>
<dbReference type="AlphaFoldDB" id="A0A8K0S0L2"/>
<feature type="chain" id="PRO_5035468172" evidence="1">
    <location>
        <begin position="18"/>
        <end position="66"/>
    </location>
</feature>
<dbReference type="Proteomes" id="UP000813427">
    <property type="component" value="Unassembled WGS sequence"/>
</dbReference>
<gene>
    <name evidence="2" type="ORF">BKA59DRAFT_521953</name>
</gene>
<reference evidence="2" key="1">
    <citation type="journal article" date="2021" name="Nat. Commun.">
        <title>Genetic determinants of endophytism in the Arabidopsis root mycobiome.</title>
        <authorList>
            <person name="Mesny F."/>
            <person name="Miyauchi S."/>
            <person name="Thiergart T."/>
            <person name="Pickel B."/>
            <person name="Atanasova L."/>
            <person name="Karlsson M."/>
            <person name="Huettel B."/>
            <person name="Barry K.W."/>
            <person name="Haridas S."/>
            <person name="Chen C."/>
            <person name="Bauer D."/>
            <person name="Andreopoulos W."/>
            <person name="Pangilinan J."/>
            <person name="LaButti K."/>
            <person name="Riley R."/>
            <person name="Lipzen A."/>
            <person name="Clum A."/>
            <person name="Drula E."/>
            <person name="Henrissat B."/>
            <person name="Kohler A."/>
            <person name="Grigoriev I.V."/>
            <person name="Martin F.M."/>
            <person name="Hacquard S."/>
        </authorList>
    </citation>
    <scope>NUCLEOTIDE SEQUENCE</scope>
    <source>
        <strain evidence="2">MPI-SDFR-AT-0068</strain>
    </source>
</reference>
<sequence>MKWCTLVLAASVVLVTASPIAPSFSISPNGPCSDSKVDAILKGEMDASECCSYGKCKGDVVVSVGG</sequence>
<proteinExistence type="predicted"/>
<dbReference type="OrthoDB" id="4863639at2759"/>
<keyword evidence="3" id="KW-1185">Reference proteome</keyword>
<feature type="signal peptide" evidence="1">
    <location>
        <begin position="1"/>
        <end position="17"/>
    </location>
</feature>
<evidence type="ECO:0000313" key="3">
    <source>
        <dbReference type="Proteomes" id="UP000813427"/>
    </source>
</evidence>
<keyword evidence="1" id="KW-0732">Signal</keyword>
<evidence type="ECO:0000256" key="1">
    <source>
        <dbReference type="SAM" id="SignalP"/>
    </source>
</evidence>